<evidence type="ECO:0000256" key="6">
    <source>
        <dbReference type="SAM" id="Phobius"/>
    </source>
</evidence>
<evidence type="ECO:0000256" key="5">
    <source>
        <dbReference type="ARBA" id="ARBA00023136"/>
    </source>
</evidence>
<evidence type="ECO:0000256" key="4">
    <source>
        <dbReference type="ARBA" id="ARBA00022989"/>
    </source>
</evidence>
<evidence type="ECO:0000256" key="1">
    <source>
        <dbReference type="ARBA" id="ARBA00004141"/>
    </source>
</evidence>
<evidence type="ECO:0000256" key="2">
    <source>
        <dbReference type="ARBA" id="ARBA00007520"/>
    </source>
</evidence>
<keyword evidence="4 6" id="KW-1133">Transmembrane helix</keyword>
<evidence type="ECO:0000313" key="9">
    <source>
        <dbReference type="Proteomes" id="UP000800035"/>
    </source>
</evidence>
<protein>
    <submittedName>
        <fullName evidence="8">MFS general substrate transporter</fullName>
    </submittedName>
</protein>
<feature type="transmembrane region" description="Helical" evidence="6">
    <location>
        <begin position="242"/>
        <end position="264"/>
    </location>
</feature>
<evidence type="ECO:0000256" key="3">
    <source>
        <dbReference type="ARBA" id="ARBA00022692"/>
    </source>
</evidence>
<dbReference type="SUPFAM" id="SSF103473">
    <property type="entry name" value="MFS general substrate transporter"/>
    <property type="match status" value="1"/>
</dbReference>
<dbReference type="Pfam" id="PF07690">
    <property type="entry name" value="MFS_1"/>
    <property type="match status" value="1"/>
</dbReference>
<name>A0A6A5T7G1_9PLEO</name>
<dbReference type="GO" id="GO:0005886">
    <property type="term" value="C:plasma membrane"/>
    <property type="evidence" value="ECO:0007669"/>
    <property type="project" value="TreeGrafter"/>
</dbReference>
<dbReference type="OrthoDB" id="10021397at2759"/>
<dbReference type="Proteomes" id="UP000800035">
    <property type="component" value="Unassembled WGS sequence"/>
</dbReference>
<keyword evidence="9" id="KW-1185">Reference proteome</keyword>
<keyword evidence="3 6" id="KW-0812">Transmembrane</keyword>
<evidence type="ECO:0000313" key="8">
    <source>
        <dbReference type="EMBL" id="KAF1948583.1"/>
    </source>
</evidence>
<feature type="domain" description="Major facilitator superfamily (MFS) profile" evidence="7">
    <location>
        <begin position="1"/>
        <end position="461"/>
    </location>
</feature>
<proteinExistence type="inferred from homology"/>
<comment type="subcellular location">
    <subcellularLocation>
        <location evidence="1">Membrane</location>
        <topology evidence="1">Multi-pass membrane protein</topology>
    </subcellularLocation>
</comment>
<dbReference type="PANTHER" id="PTHR23501:SF102">
    <property type="entry name" value="DRUG TRANSPORTER, PUTATIVE (AFU_ORTHOLOGUE AFUA_3G08530)-RELATED"/>
    <property type="match status" value="1"/>
</dbReference>
<feature type="transmembrane region" description="Helical" evidence="6">
    <location>
        <begin position="402"/>
        <end position="420"/>
    </location>
</feature>
<reference evidence="8" key="1">
    <citation type="journal article" date="2020" name="Stud. Mycol.">
        <title>101 Dothideomycetes genomes: a test case for predicting lifestyles and emergence of pathogens.</title>
        <authorList>
            <person name="Haridas S."/>
            <person name="Albert R."/>
            <person name="Binder M."/>
            <person name="Bloem J."/>
            <person name="Labutti K."/>
            <person name="Salamov A."/>
            <person name="Andreopoulos B."/>
            <person name="Baker S."/>
            <person name="Barry K."/>
            <person name="Bills G."/>
            <person name="Bluhm B."/>
            <person name="Cannon C."/>
            <person name="Castanera R."/>
            <person name="Culley D."/>
            <person name="Daum C."/>
            <person name="Ezra D."/>
            <person name="Gonzalez J."/>
            <person name="Henrissat B."/>
            <person name="Kuo A."/>
            <person name="Liang C."/>
            <person name="Lipzen A."/>
            <person name="Lutzoni F."/>
            <person name="Magnuson J."/>
            <person name="Mondo S."/>
            <person name="Nolan M."/>
            <person name="Ohm R."/>
            <person name="Pangilinan J."/>
            <person name="Park H.-J."/>
            <person name="Ramirez L."/>
            <person name="Alfaro M."/>
            <person name="Sun H."/>
            <person name="Tritt A."/>
            <person name="Yoshinaga Y."/>
            <person name="Zwiers L.-H."/>
            <person name="Turgeon B."/>
            <person name="Goodwin S."/>
            <person name="Spatafora J."/>
            <person name="Crous P."/>
            <person name="Grigoriev I."/>
        </authorList>
    </citation>
    <scope>NUCLEOTIDE SEQUENCE</scope>
    <source>
        <strain evidence="8">CBS 675.92</strain>
    </source>
</reference>
<feature type="transmembrane region" description="Helical" evidence="6">
    <location>
        <begin position="61"/>
        <end position="82"/>
    </location>
</feature>
<dbReference type="Gene3D" id="1.20.1250.20">
    <property type="entry name" value="MFS general substrate transporter like domains"/>
    <property type="match status" value="1"/>
</dbReference>
<comment type="similarity">
    <text evidence="2">Belongs to the major facilitator superfamily. TCR/Tet family.</text>
</comment>
<evidence type="ECO:0000259" key="7">
    <source>
        <dbReference type="PROSITE" id="PS50850"/>
    </source>
</evidence>
<dbReference type="PANTHER" id="PTHR23501">
    <property type="entry name" value="MAJOR FACILITATOR SUPERFAMILY"/>
    <property type="match status" value="1"/>
</dbReference>
<dbReference type="InterPro" id="IPR020846">
    <property type="entry name" value="MFS_dom"/>
</dbReference>
<feature type="transmembrane region" description="Helical" evidence="6">
    <location>
        <begin position="362"/>
        <end position="382"/>
    </location>
</feature>
<feature type="transmembrane region" description="Helical" evidence="6">
    <location>
        <begin position="317"/>
        <end position="342"/>
    </location>
</feature>
<dbReference type="Gene3D" id="1.20.1720.10">
    <property type="entry name" value="Multidrug resistance protein D"/>
    <property type="match status" value="1"/>
</dbReference>
<dbReference type="PROSITE" id="PS50850">
    <property type="entry name" value="MFS"/>
    <property type="match status" value="1"/>
</dbReference>
<organism evidence="8 9">
    <name type="scientific">Byssothecium circinans</name>
    <dbReference type="NCBI Taxonomy" id="147558"/>
    <lineage>
        <taxon>Eukaryota</taxon>
        <taxon>Fungi</taxon>
        <taxon>Dikarya</taxon>
        <taxon>Ascomycota</taxon>
        <taxon>Pezizomycotina</taxon>
        <taxon>Dothideomycetes</taxon>
        <taxon>Pleosporomycetidae</taxon>
        <taxon>Pleosporales</taxon>
        <taxon>Massarineae</taxon>
        <taxon>Massarinaceae</taxon>
        <taxon>Byssothecium</taxon>
    </lineage>
</organism>
<dbReference type="InterPro" id="IPR011701">
    <property type="entry name" value="MFS"/>
</dbReference>
<accession>A0A6A5T7G1</accession>
<feature type="transmembrane region" description="Helical" evidence="6">
    <location>
        <begin position="94"/>
        <end position="113"/>
    </location>
</feature>
<feature type="transmembrane region" description="Helical" evidence="6">
    <location>
        <begin position="276"/>
        <end position="297"/>
    </location>
</feature>
<dbReference type="AlphaFoldDB" id="A0A6A5T7G1"/>
<sequence>MAEPTPSITTSLSAVPQTNHTSDIELLNHVALESSNPTDVTAVQAEPRGGAAAKRSQLQTAILMGTLCSAVFLDALDVTIVATAFSDIWGRRPILMIAVAIFFLGSALCGAAVNMTMLIIARVVQGLAAGGLLSLVSITIGDLERGKYYGIVGMVWAMAFTLGPLIGGALTKGASWRWCFYINLPISGAAFILVTFLLKLETPKTPLVTGLQAVDWTGSLVLVGGSSMLLLGLQFGGTVHPWNSATVICLIVFGVVTIIFFFAVERYFARYPIVPVHLYTDATNLAIIMVNLFHGITFTQNTYFLPLYCQAVLEASALMSGVLLLPFSVSMSIATVGSGLYIKKTGRYLDCIRGGFIPLSKIILYQIIPGFGEGLNFQPLLIALQCNIPPQDNAAATASFGLVRNVASAMGVVIGGVAFSNKMNEQKDRLTQALGAGTADLYSGSNAQANVIRIRNLPASQQEIVRLTFWSSMRSIWIVAVAFSRLPHYKTHVEVKTGLAGEEERRKFAIEQRAAKVKKPQD</sequence>
<keyword evidence="5 6" id="KW-0472">Membrane</keyword>
<gene>
    <name evidence="8" type="ORF">CC80DRAFT_521089</name>
</gene>
<dbReference type="InterPro" id="IPR036259">
    <property type="entry name" value="MFS_trans_sf"/>
</dbReference>
<dbReference type="GO" id="GO:0022857">
    <property type="term" value="F:transmembrane transporter activity"/>
    <property type="evidence" value="ECO:0007669"/>
    <property type="project" value="InterPro"/>
</dbReference>
<feature type="transmembrane region" description="Helical" evidence="6">
    <location>
        <begin position="178"/>
        <end position="198"/>
    </location>
</feature>
<feature type="transmembrane region" description="Helical" evidence="6">
    <location>
        <begin position="119"/>
        <end position="141"/>
    </location>
</feature>
<dbReference type="EMBL" id="ML977054">
    <property type="protein sequence ID" value="KAF1948583.1"/>
    <property type="molecule type" value="Genomic_DNA"/>
</dbReference>
<feature type="transmembrane region" description="Helical" evidence="6">
    <location>
        <begin position="148"/>
        <end position="166"/>
    </location>
</feature>